<dbReference type="GO" id="GO:0015031">
    <property type="term" value="P:protein transport"/>
    <property type="evidence" value="ECO:0007669"/>
    <property type="project" value="InterPro"/>
</dbReference>
<dbReference type="InterPro" id="IPR037041">
    <property type="entry name" value="Trigger_fac_C_sf"/>
</dbReference>
<dbReference type="GO" id="GO:0003755">
    <property type="term" value="F:peptidyl-prolyl cis-trans isomerase activity"/>
    <property type="evidence" value="ECO:0007669"/>
    <property type="project" value="UniProtKB-KW"/>
</dbReference>
<sequence>MDVPEVMVNKEIDAMMKDLEGRLKYQGLSLDQYMQFTGNTTEKMRDFMKENAERKVKADLVLF</sequence>
<evidence type="ECO:0000256" key="2">
    <source>
        <dbReference type="ARBA" id="ARBA00023235"/>
    </source>
</evidence>
<evidence type="ECO:0000313" key="4">
    <source>
        <dbReference type="EMBL" id="ETJ25226.1"/>
    </source>
</evidence>
<dbReference type="EMBL" id="AZMM01017895">
    <property type="protein sequence ID" value="ETJ25226.1"/>
    <property type="molecule type" value="Genomic_DNA"/>
</dbReference>
<dbReference type="AlphaFoldDB" id="W1X4U8"/>
<name>W1X4U8_9ZZZZ</name>
<keyword evidence="1" id="KW-0697">Rotamase</keyword>
<proteinExistence type="predicted"/>
<keyword evidence="2" id="KW-0413">Isomerase</keyword>
<dbReference type="SUPFAM" id="SSF109998">
    <property type="entry name" value="Triger factor/SurA peptide-binding domain-like"/>
    <property type="match status" value="1"/>
</dbReference>
<feature type="domain" description="Trigger factor C-terminal" evidence="3">
    <location>
        <begin position="2"/>
        <end position="62"/>
    </location>
</feature>
<evidence type="ECO:0000256" key="1">
    <source>
        <dbReference type="ARBA" id="ARBA00023110"/>
    </source>
</evidence>
<dbReference type="Gene3D" id="1.10.3120.10">
    <property type="entry name" value="Trigger factor, C-terminal domain"/>
    <property type="match status" value="1"/>
</dbReference>
<protein>
    <submittedName>
        <fullName evidence="4">Trigger factor</fullName>
    </submittedName>
</protein>
<feature type="non-terminal residue" evidence="4">
    <location>
        <position position="1"/>
    </location>
</feature>
<dbReference type="GO" id="GO:0006457">
    <property type="term" value="P:protein folding"/>
    <property type="evidence" value="ECO:0007669"/>
    <property type="project" value="InterPro"/>
</dbReference>
<dbReference type="Pfam" id="PF05698">
    <property type="entry name" value="Trigger_C"/>
    <property type="match status" value="1"/>
</dbReference>
<dbReference type="InterPro" id="IPR008880">
    <property type="entry name" value="Trigger_fac_C"/>
</dbReference>
<evidence type="ECO:0000259" key="3">
    <source>
        <dbReference type="Pfam" id="PF05698"/>
    </source>
</evidence>
<reference evidence="4" key="1">
    <citation type="submission" date="2013-12" db="EMBL/GenBank/DDBJ databases">
        <title>A Varibaculum cambriense genome reconstructed from a premature infant gut community with otherwise low bacterial novelty that shifts toward anaerobic metabolism during the third week of life.</title>
        <authorList>
            <person name="Brown C.T."/>
            <person name="Sharon I."/>
            <person name="Thomas B.C."/>
            <person name="Castelle C.J."/>
            <person name="Morowitz M.J."/>
            <person name="Banfield J.F."/>
        </authorList>
    </citation>
    <scope>NUCLEOTIDE SEQUENCE</scope>
</reference>
<comment type="caution">
    <text evidence="4">The sequence shown here is derived from an EMBL/GenBank/DDBJ whole genome shotgun (WGS) entry which is preliminary data.</text>
</comment>
<dbReference type="InterPro" id="IPR027304">
    <property type="entry name" value="Trigger_fact/SurA_dom_sf"/>
</dbReference>
<organism evidence="4">
    <name type="scientific">human gut metagenome</name>
    <dbReference type="NCBI Taxonomy" id="408170"/>
    <lineage>
        <taxon>unclassified sequences</taxon>
        <taxon>metagenomes</taxon>
        <taxon>organismal metagenomes</taxon>
    </lineage>
</organism>
<gene>
    <name evidence="4" type="ORF">Q604_UNBC17895G0001</name>
</gene>
<accession>W1X4U8</accession>